<dbReference type="PANTHER" id="PTHR11820:SF114">
    <property type="entry name" value="4-HYDROXYPHENYLACETATE CATABOLISM PROTEIN"/>
    <property type="match status" value="1"/>
</dbReference>
<evidence type="ECO:0000256" key="1">
    <source>
        <dbReference type="ARBA" id="ARBA00022723"/>
    </source>
</evidence>
<dbReference type="Gene3D" id="3.90.850.10">
    <property type="entry name" value="Fumarylacetoacetase-like, C-terminal domain"/>
    <property type="match status" value="1"/>
</dbReference>
<feature type="domain" description="Fumarylacetoacetase-like C-terminal" evidence="2">
    <location>
        <begin position="37"/>
        <end position="242"/>
    </location>
</feature>
<dbReference type="OrthoDB" id="9805307at2"/>
<dbReference type="GO" id="GO:0046872">
    <property type="term" value="F:metal ion binding"/>
    <property type="evidence" value="ECO:0007669"/>
    <property type="project" value="UniProtKB-KW"/>
</dbReference>
<dbReference type="NCBIfam" id="TIGR02305">
    <property type="entry name" value="HpaG-N-term"/>
    <property type="match status" value="1"/>
</dbReference>
<dbReference type="InterPro" id="IPR011234">
    <property type="entry name" value="Fumarylacetoacetase-like_C"/>
</dbReference>
<dbReference type="RefSeq" id="WP_115466135.1">
    <property type="nucleotide sequence ID" value="NZ_QKRA01000001.1"/>
</dbReference>
<dbReference type="InterPro" id="IPR036663">
    <property type="entry name" value="Fumarylacetoacetase_C_sf"/>
</dbReference>
<name>A0A370UCX6_9GAMM</name>
<gene>
    <name evidence="3" type="ORF">DN730_00380</name>
</gene>
<evidence type="ECO:0000259" key="2">
    <source>
        <dbReference type="Pfam" id="PF01557"/>
    </source>
</evidence>
<dbReference type="GO" id="GO:0018800">
    <property type="term" value="F:5-oxopent-3-ene-1,2,5-tricarboxylate decarboxylase activity"/>
    <property type="evidence" value="ECO:0007669"/>
    <property type="project" value="InterPro"/>
</dbReference>
<dbReference type="SUPFAM" id="SSF56529">
    <property type="entry name" value="FAH"/>
    <property type="match status" value="1"/>
</dbReference>
<dbReference type="AlphaFoldDB" id="A0A370UCX6"/>
<accession>A0A370UCX6</accession>
<evidence type="ECO:0000313" key="3">
    <source>
        <dbReference type="EMBL" id="RDL45545.1"/>
    </source>
</evidence>
<dbReference type="InterPro" id="IPR012686">
    <property type="entry name" value="HPA_isomer/decarb_N"/>
</dbReference>
<organism evidence="3 4">
    <name type="scientific">Marinomonas piezotolerans</name>
    <dbReference type="NCBI Taxonomy" id="2213058"/>
    <lineage>
        <taxon>Bacteria</taxon>
        <taxon>Pseudomonadati</taxon>
        <taxon>Pseudomonadota</taxon>
        <taxon>Gammaproteobacteria</taxon>
        <taxon>Oceanospirillales</taxon>
        <taxon>Oceanospirillaceae</taxon>
        <taxon>Marinomonas</taxon>
    </lineage>
</organism>
<proteinExistence type="predicted"/>
<dbReference type="GO" id="GO:0008704">
    <property type="term" value="F:5-carboxymethyl-2-hydroxymuconate delta-isomerase activity"/>
    <property type="evidence" value="ECO:0007669"/>
    <property type="project" value="InterPro"/>
</dbReference>
<sequence>MYTYRLQESGKVVTKKSDTTFAVDMAEPLAPATHGAVIGVALNNKDLVASIEDQFEEKPYVTPPKTPVLHIKTDNTHIGHGQTIRIPTNKGAVYAGPSLGIVIGKKATRVSEEHALDFVKGYTVVNEVSLAETSFYRPAVKAKCRDTFCPIGPWVVDKALVTNPNSLSINTYVNDELVHSTSTDCLVHSVEKIISYISSFMTLEVGDLIIAGTPLRDESLEIKGDDIVMIDIEAVGRLANPVEQE</sequence>
<dbReference type="Proteomes" id="UP000254326">
    <property type="component" value="Unassembled WGS sequence"/>
</dbReference>
<keyword evidence="3" id="KW-0413">Isomerase</keyword>
<keyword evidence="1" id="KW-0479">Metal-binding</keyword>
<reference evidence="3 4" key="1">
    <citation type="submission" date="2018-06" db="EMBL/GenBank/DDBJ databases">
        <title>Marinomonas sp. YLB-05 draft genome sequence.</title>
        <authorList>
            <person name="Yu L."/>
            <person name="Tang X."/>
        </authorList>
    </citation>
    <scope>NUCLEOTIDE SEQUENCE [LARGE SCALE GENOMIC DNA]</scope>
    <source>
        <strain evidence="3 4">YLB-05</strain>
    </source>
</reference>
<protein>
    <submittedName>
        <fullName evidence="3">4-hydroxyphenylacetate isomerase</fullName>
    </submittedName>
</protein>
<dbReference type="EMBL" id="QKRA01000001">
    <property type="protein sequence ID" value="RDL45545.1"/>
    <property type="molecule type" value="Genomic_DNA"/>
</dbReference>
<evidence type="ECO:0000313" key="4">
    <source>
        <dbReference type="Proteomes" id="UP000254326"/>
    </source>
</evidence>
<comment type="caution">
    <text evidence="3">The sequence shown here is derived from an EMBL/GenBank/DDBJ whole genome shotgun (WGS) entry which is preliminary data.</text>
</comment>
<keyword evidence="4" id="KW-1185">Reference proteome</keyword>
<dbReference type="PANTHER" id="PTHR11820">
    <property type="entry name" value="ACYLPYRUVASE"/>
    <property type="match status" value="1"/>
</dbReference>
<dbReference type="Pfam" id="PF01557">
    <property type="entry name" value="FAA_hydrolase"/>
    <property type="match status" value="1"/>
</dbReference>